<dbReference type="AlphaFoldDB" id="A0A1P2IZW8"/>
<dbReference type="GO" id="GO:0016855">
    <property type="term" value="F:racemase and epimerase activity, acting on amino acids and derivatives"/>
    <property type="evidence" value="ECO:0007669"/>
    <property type="project" value="InterPro"/>
</dbReference>
<dbReference type="SMR" id="A0A1P2IZW8"/>
<accession>A0A1P2IZW8</accession>
<sequence length="532" mass="57839">MGCTHSKEHSTANKPPAVGILRCHGARWMPAQAVVGTNSYLFRTVHAEVKGLRYLDVRAGKELSVSQKKALKEAVKELDAEGVVAITGDCGSFVHYQTAVRRMTKTPAVLSPLLQAPLLATMYMKEETILVLTNDSSDYDQAALESNLVEIGLSQEDAERFVIQGLQHIEGFSTSEVADMSDERTWAMVDTSERLRLEIMSTIEAAKKANPSLRAILLESTLLPSFSDSMRQTRGVPVFDAITLADYLAAASTDNPRFGSNIDASVWSSAMERANVMDELSQRATPAIGILRIDYSYPPAPGDVDYPGSYYYRTVQEVAAGLTFEAAQEGRPLTAQQREAMEGAIRRLEAAKGVVGITGDCGFLMNYQVDARRMSHLPCFISAMMQCHMLAASFAADEEFLVLTANGKSLAPKFGEMLSLAHVTRPEDQARFHILGCEDVDGFDAVAKGEAVDVARVTPGIVALAKAAAARRPKVRAVLLECTELPPYADALRHALRIPVLDAITLVDFVHSASTDNPAFGVDFQKSSKVFV</sequence>
<evidence type="ECO:0000313" key="2">
    <source>
        <dbReference type="Proteomes" id="UP000013827"/>
    </source>
</evidence>
<reference evidence="2" key="1">
    <citation type="journal article" date="2013" name="Nature">
        <title>Pan genome of the phytoplankton Emiliania underpins its global distribution.</title>
        <authorList>
            <person name="Read B.A."/>
            <person name="Kegel J."/>
            <person name="Klute M.J."/>
            <person name="Kuo A."/>
            <person name="Lefebvre S.C."/>
            <person name="Maumus F."/>
            <person name="Mayer C."/>
            <person name="Miller J."/>
            <person name="Monier A."/>
            <person name="Salamov A."/>
            <person name="Young J."/>
            <person name="Aguilar M."/>
            <person name="Claverie J.M."/>
            <person name="Frickenhaus S."/>
            <person name="Gonzalez K."/>
            <person name="Herman E.K."/>
            <person name="Lin Y.C."/>
            <person name="Napier J."/>
            <person name="Ogata H."/>
            <person name="Sarno A.F."/>
            <person name="Shmutz J."/>
            <person name="Schroeder D."/>
            <person name="de Vargas C."/>
            <person name="Verret F."/>
            <person name="von Dassow P."/>
            <person name="Valentin K."/>
            <person name="Van de Peer Y."/>
            <person name="Wheeler G."/>
            <person name="Dacks J.B."/>
            <person name="Delwiche C.F."/>
            <person name="Dyhrman S.T."/>
            <person name="Glockner G."/>
            <person name="John U."/>
            <person name="Richards T."/>
            <person name="Worden A.Z."/>
            <person name="Zhang X."/>
            <person name="Grigoriev I.V."/>
            <person name="Allen A.E."/>
            <person name="Bidle K."/>
            <person name="Borodovsky M."/>
            <person name="Bowler C."/>
            <person name="Brownlee C."/>
            <person name="Cock J.M."/>
            <person name="Elias M."/>
            <person name="Gladyshev V.N."/>
            <person name="Groth M."/>
            <person name="Guda C."/>
            <person name="Hadaegh A."/>
            <person name="Iglesias-Rodriguez M.D."/>
            <person name="Jenkins J."/>
            <person name="Jones B.M."/>
            <person name="Lawson T."/>
            <person name="Leese F."/>
            <person name="Lindquist E."/>
            <person name="Lobanov A."/>
            <person name="Lomsadze A."/>
            <person name="Malik S.B."/>
            <person name="Marsh M.E."/>
            <person name="Mackinder L."/>
            <person name="Mock T."/>
            <person name="Mueller-Roeber B."/>
            <person name="Pagarete A."/>
            <person name="Parker M."/>
            <person name="Probert I."/>
            <person name="Quesneville H."/>
            <person name="Raines C."/>
            <person name="Rensing S.A."/>
            <person name="Riano-Pachon D.M."/>
            <person name="Richier S."/>
            <person name="Rokitta S."/>
            <person name="Shiraiwa Y."/>
            <person name="Soanes D.M."/>
            <person name="van der Giezen M."/>
            <person name="Wahlund T.M."/>
            <person name="Williams B."/>
            <person name="Wilson W."/>
            <person name="Wolfe G."/>
            <person name="Wurch L.L."/>
        </authorList>
    </citation>
    <scope>NUCLEOTIDE SEQUENCE</scope>
</reference>
<name>A0A1P2IZW8_EMIH1</name>
<dbReference type="KEGG" id="ehx:EMIHUDRAFT_115376"/>
<organism evidence="1 2">
    <name type="scientific">Emiliania huxleyi (strain CCMP1516)</name>
    <dbReference type="NCBI Taxonomy" id="280463"/>
    <lineage>
        <taxon>Eukaryota</taxon>
        <taxon>Haptista</taxon>
        <taxon>Haptophyta</taxon>
        <taxon>Prymnesiophyceae</taxon>
        <taxon>Isochrysidales</taxon>
        <taxon>Noelaerhabdaceae</taxon>
        <taxon>Emiliania</taxon>
    </lineage>
</organism>
<dbReference type="Gene3D" id="3.40.50.1860">
    <property type="match status" value="1"/>
</dbReference>
<dbReference type="GeneID" id="17271191"/>
<proteinExistence type="predicted"/>
<reference evidence="1" key="2">
    <citation type="submission" date="2024-10" db="UniProtKB">
        <authorList>
            <consortium name="EnsemblProtists"/>
        </authorList>
    </citation>
    <scope>IDENTIFICATION</scope>
</reference>
<dbReference type="InterPro" id="IPR001920">
    <property type="entry name" value="Asp/Glu_race"/>
</dbReference>
<dbReference type="Proteomes" id="UP000013827">
    <property type="component" value="Unassembled WGS sequence"/>
</dbReference>
<dbReference type="EnsemblProtists" id="EOD25646">
    <property type="protein sequence ID" value="EOD25646"/>
    <property type="gene ID" value="EMIHUDRAFT_115376"/>
</dbReference>
<dbReference type="RefSeq" id="XP_005778075.1">
    <property type="nucleotide sequence ID" value="XM_005778018.1"/>
</dbReference>
<dbReference type="OMA" id="GFMMWYQ"/>
<evidence type="ECO:0000313" key="1">
    <source>
        <dbReference type="EnsemblProtists" id="EOD25646"/>
    </source>
</evidence>
<keyword evidence="2" id="KW-1185">Reference proteome</keyword>
<protein>
    <submittedName>
        <fullName evidence="1">Uncharacterized protein</fullName>
    </submittedName>
</protein>